<organism evidence="2 3">
    <name type="scientific">Methylobacterium phyllosphaerae</name>
    <dbReference type="NCBI Taxonomy" id="418223"/>
    <lineage>
        <taxon>Bacteria</taxon>
        <taxon>Pseudomonadati</taxon>
        <taxon>Pseudomonadota</taxon>
        <taxon>Alphaproteobacteria</taxon>
        <taxon>Hyphomicrobiales</taxon>
        <taxon>Methylobacteriaceae</taxon>
        <taxon>Methylobacterium</taxon>
    </lineage>
</organism>
<evidence type="ECO:0000313" key="3">
    <source>
        <dbReference type="Proteomes" id="UP000199140"/>
    </source>
</evidence>
<feature type="region of interest" description="Disordered" evidence="1">
    <location>
        <begin position="1"/>
        <end position="24"/>
    </location>
</feature>
<evidence type="ECO:0000313" key="2">
    <source>
        <dbReference type="EMBL" id="SFH31400.1"/>
    </source>
</evidence>
<comment type="caution">
    <text evidence="2">The sequence shown here is derived from an EMBL/GenBank/DDBJ whole genome shotgun (WGS) entry which is preliminary data.</text>
</comment>
<evidence type="ECO:0000256" key="1">
    <source>
        <dbReference type="SAM" id="MobiDB-lite"/>
    </source>
</evidence>
<accession>A0AAE8HUW0</accession>
<dbReference type="AlphaFoldDB" id="A0AAE8HUW0"/>
<sequence length="117" mass="12127">MAGLRETDGGPEPAGPPPHEEAVDPDWYLAINGDVAKAALDPTEHYIRYGRAEGRFPNAAAAARHACEAEGKLAAEVNPVWYLAAYPDVAAAGADPAEHYALSGKAEGRHPNAAAAA</sequence>
<dbReference type="EMBL" id="FOPK01000020">
    <property type="protein sequence ID" value="SFH31400.1"/>
    <property type="molecule type" value="Genomic_DNA"/>
</dbReference>
<name>A0AAE8HUW0_9HYPH</name>
<protein>
    <submittedName>
        <fullName evidence="2">Uncharacterized protein</fullName>
    </submittedName>
</protein>
<proteinExistence type="predicted"/>
<feature type="non-terminal residue" evidence="2">
    <location>
        <position position="117"/>
    </location>
</feature>
<gene>
    <name evidence="2" type="ORF">SAMN05192567_1201</name>
</gene>
<dbReference type="Proteomes" id="UP000199140">
    <property type="component" value="Unassembled WGS sequence"/>
</dbReference>
<reference evidence="2 3" key="1">
    <citation type="submission" date="2016-10" db="EMBL/GenBank/DDBJ databases">
        <authorList>
            <person name="Varghese N."/>
            <person name="Submissions S."/>
        </authorList>
    </citation>
    <scope>NUCLEOTIDE SEQUENCE [LARGE SCALE GENOMIC DNA]</scope>
    <source>
        <strain evidence="2 3">CBMB27</strain>
    </source>
</reference>